<dbReference type="VEuPathDB" id="MicrosporidiaDB:TUBRATIS_27150"/>
<keyword evidence="1" id="KW-0479">Metal-binding</keyword>
<dbReference type="PROSITE" id="PS50966">
    <property type="entry name" value="ZF_SWIM"/>
    <property type="match status" value="1"/>
</dbReference>
<gene>
    <name evidence="3" type="ORF">TUBRATIS_27150</name>
</gene>
<protein>
    <recommendedName>
        <fullName evidence="2">SWIM-type domain-containing protein</fullName>
    </recommendedName>
</protein>
<dbReference type="InterPro" id="IPR007527">
    <property type="entry name" value="Znf_SWIM"/>
</dbReference>
<reference evidence="3 4" key="1">
    <citation type="submission" date="2018-10" db="EMBL/GenBank/DDBJ databases">
        <title>Draft genome sequence of the microsporidian Tubulinosema ratisbonensis.</title>
        <authorList>
            <person name="Polonais V."/>
            <person name="Peyretaillade E."/>
            <person name="Niehus S."/>
            <person name="Wawrzyniak I."/>
            <person name="Franchet A."/>
            <person name="Gaspin C."/>
            <person name="Reichstadt M."/>
            <person name="Belser C."/>
            <person name="Labadie K."/>
            <person name="Delbac F."/>
            <person name="Ferrandon D."/>
        </authorList>
    </citation>
    <scope>NUCLEOTIDE SEQUENCE [LARGE SCALE GENOMIC DNA]</scope>
    <source>
        <strain evidence="3 4">Franzen</strain>
    </source>
</reference>
<dbReference type="OrthoDB" id="119028at2759"/>
<keyword evidence="1" id="KW-0862">Zinc</keyword>
<dbReference type="Pfam" id="PF04434">
    <property type="entry name" value="SWIM"/>
    <property type="match status" value="1"/>
</dbReference>
<dbReference type="GO" id="GO:0008270">
    <property type="term" value="F:zinc ion binding"/>
    <property type="evidence" value="ECO:0007669"/>
    <property type="project" value="UniProtKB-KW"/>
</dbReference>
<feature type="domain" description="SWIM-type" evidence="2">
    <location>
        <begin position="230"/>
        <end position="262"/>
    </location>
</feature>
<dbReference type="EMBL" id="RCSS01000750">
    <property type="protein sequence ID" value="RVD90852.1"/>
    <property type="molecule type" value="Genomic_DNA"/>
</dbReference>
<feature type="non-terminal residue" evidence="3">
    <location>
        <position position="1"/>
    </location>
</feature>
<keyword evidence="1" id="KW-0863">Zinc-finger</keyword>
<proteinExistence type="predicted"/>
<organism evidence="3 4">
    <name type="scientific">Tubulinosema ratisbonensis</name>
    <dbReference type="NCBI Taxonomy" id="291195"/>
    <lineage>
        <taxon>Eukaryota</taxon>
        <taxon>Fungi</taxon>
        <taxon>Fungi incertae sedis</taxon>
        <taxon>Microsporidia</taxon>
        <taxon>Tubulinosematoidea</taxon>
        <taxon>Tubulinosematidae</taxon>
        <taxon>Tubulinosema</taxon>
    </lineage>
</organism>
<comment type="caution">
    <text evidence="3">The sequence shown here is derived from an EMBL/GenBank/DDBJ whole genome shotgun (WGS) entry which is preliminary data.</text>
</comment>
<sequence>PQLSHFAHEHTTITKRIFCWAHVFRNYKNLVSTLKSEQRKGILEDIYFLQQSHSFVFFKNCIKLINSKYSNFNEYEYVMKILNNNFFAKNNTWFEGIETFSPNTNNAPENFKRIIKEKYLSYKKRNIIQFIYIVLKICDDVSISYEKLRPVFHLLPITNLDEIGKKYFDLVLLEESVDFKQSITIPHFINSIQRDFNLVDVANTIKEGNTDDLRKLKELKKTFSIINHALKVEGLEGLQCTCKNFLKKYVCKHIYKYILENNLESLCNVQILGIKKLEGRPKNIKPGEALKKNKILI</sequence>
<accession>A0A437AI99</accession>
<dbReference type="AlphaFoldDB" id="A0A437AI99"/>
<keyword evidence="4" id="KW-1185">Reference proteome</keyword>
<evidence type="ECO:0000313" key="3">
    <source>
        <dbReference type="EMBL" id="RVD90852.1"/>
    </source>
</evidence>
<dbReference type="Proteomes" id="UP000282876">
    <property type="component" value="Unassembled WGS sequence"/>
</dbReference>
<evidence type="ECO:0000313" key="4">
    <source>
        <dbReference type="Proteomes" id="UP000282876"/>
    </source>
</evidence>
<name>A0A437AI99_9MICR</name>
<evidence type="ECO:0000259" key="2">
    <source>
        <dbReference type="PROSITE" id="PS50966"/>
    </source>
</evidence>
<evidence type="ECO:0000256" key="1">
    <source>
        <dbReference type="PROSITE-ProRule" id="PRU00325"/>
    </source>
</evidence>